<organism evidence="4 5">
    <name type="scientific">Kazachstania africana (strain ATCC 22294 / BCRC 22015 / CBS 2517 / CECT 1963 / NBRC 1671 / NRRL Y-8276)</name>
    <name type="common">Yeast</name>
    <name type="synonym">Kluyveromyces africanus</name>
    <dbReference type="NCBI Taxonomy" id="1071382"/>
    <lineage>
        <taxon>Eukaryota</taxon>
        <taxon>Fungi</taxon>
        <taxon>Dikarya</taxon>
        <taxon>Ascomycota</taxon>
        <taxon>Saccharomycotina</taxon>
        <taxon>Saccharomycetes</taxon>
        <taxon>Saccharomycetales</taxon>
        <taxon>Saccharomycetaceae</taxon>
        <taxon>Kazachstania</taxon>
    </lineage>
</organism>
<feature type="transmembrane region" description="Helical" evidence="2">
    <location>
        <begin position="50"/>
        <end position="73"/>
    </location>
</feature>
<dbReference type="InterPro" id="IPR006577">
    <property type="entry name" value="UAS"/>
</dbReference>
<keyword evidence="2" id="KW-1133">Transmembrane helix</keyword>
<dbReference type="PANTHER" id="PTHR23322:SF103">
    <property type="entry name" value="UBX DOMAIN-CONTAINING PROTEIN 3"/>
    <property type="match status" value="1"/>
</dbReference>
<dbReference type="AlphaFoldDB" id="H2AP31"/>
<dbReference type="InterPro" id="IPR050730">
    <property type="entry name" value="UBX_domain-protein"/>
</dbReference>
<protein>
    <recommendedName>
        <fullName evidence="3">UBX domain-containing protein</fullName>
    </recommendedName>
</protein>
<dbReference type="PROSITE" id="PS50033">
    <property type="entry name" value="UBX"/>
    <property type="match status" value="1"/>
</dbReference>
<proteinExistence type="predicted"/>
<dbReference type="InterPro" id="IPR036249">
    <property type="entry name" value="Thioredoxin-like_sf"/>
</dbReference>
<dbReference type="InParanoid" id="H2AP31"/>
<dbReference type="OrthoDB" id="1026733at2759"/>
<evidence type="ECO:0000259" key="3">
    <source>
        <dbReference type="PROSITE" id="PS50033"/>
    </source>
</evidence>
<accession>H2AP31</accession>
<dbReference type="eggNOG" id="KOG1363">
    <property type="taxonomic scope" value="Eukaryota"/>
</dbReference>
<dbReference type="GO" id="GO:0043130">
    <property type="term" value="F:ubiquitin binding"/>
    <property type="evidence" value="ECO:0007669"/>
    <property type="project" value="TreeGrafter"/>
</dbReference>
<dbReference type="FunCoup" id="H2AP31">
    <property type="interactions" value="49"/>
</dbReference>
<dbReference type="GO" id="GO:0005783">
    <property type="term" value="C:endoplasmic reticulum"/>
    <property type="evidence" value="ECO:0007669"/>
    <property type="project" value="TreeGrafter"/>
</dbReference>
<dbReference type="PANTHER" id="PTHR23322">
    <property type="entry name" value="FAS-ASSOCIATED PROTEIN"/>
    <property type="match status" value="1"/>
</dbReference>
<dbReference type="HOGENOM" id="CLU_020031_0_0_1"/>
<evidence type="ECO:0000313" key="5">
    <source>
        <dbReference type="Proteomes" id="UP000005220"/>
    </source>
</evidence>
<name>H2AP31_KAZAF</name>
<feature type="domain" description="UBX" evidence="3">
    <location>
        <begin position="320"/>
        <end position="417"/>
    </location>
</feature>
<feature type="coiled-coil region" evidence="1">
    <location>
        <begin position="275"/>
        <end position="309"/>
    </location>
</feature>
<dbReference type="RefSeq" id="XP_003955266.1">
    <property type="nucleotide sequence ID" value="XM_003955217.1"/>
</dbReference>
<dbReference type="Proteomes" id="UP000005220">
    <property type="component" value="Chromosome 1"/>
</dbReference>
<keyword evidence="2" id="KW-0812">Transmembrane</keyword>
<evidence type="ECO:0000313" key="4">
    <source>
        <dbReference type="EMBL" id="CCF56131.1"/>
    </source>
</evidence>
<keyword evidence="5" id="KW-1185">Reference proteome</keyword>
<dbReference type="SMART" id="SM00594">
    <property type="entry name" value="UAS"/>
    <property type="match status" value="1"/>
</dbReference>
<dbReference type="GeneID" id="13885930"/>
<dbReference type="EMBL" id="HE650821">
    <property type="protein sequence ID" value="CCF56131.1"/>
    <property type="molecule type" value="Genomic_DNA"/>
</dbReference>
<sequence length="417" mass="48339">MNGISHFLGARHADPVSSSMPGSFPRENNDANARSHSHNFKGFLKYLSFALLRIPLFFSYCLLSIIVSTFTYLNKLSDFGLLYNRKTTDHAVELNILIETLSNESLSYNSTTYNFGSIYNPQSQGIVSKSIVESYTSLLNSCTQNFKFGLIYIHDPVNDHSLKFVNEILCNEEFVHLIKKYQMLYWFGSILTSEGLQVSNALKFRKLPAIGLLCLTNSNKIELVYKIEGTLRSSNFAKLDRVLSKYYPQLMILRQQKKNTDMHRLLREDQDARFNESLRIDRERERQRIEQLERENELANREILKKQWLLWRKTQLHTPTQGSSCQIAIRFNGTERTIEKFDPNAPIEEIYVFADLYRNKLLDSDEVYDEPPLNYQHKYDFLLAAPSPRTILEPTILIKDEATIYPSGNVVVEDVVD</sequence>
<dbReference type="GO" id="GO:0036503">
    <property type="term" value="P:ERAD pathway"/>
    <property type="evidence" value="ECO:0007669"/>
    <property type="project" value="TreeGrafter"/>
</dbReference>
<evidence type="ECO:0000256" key="2">
    <source>
        <dbReference type="SAM" id="Phobius"/>
    </source>
</evidence>
<dbReference type="SUPFAM" id="SSF52833">
    <property type="entry name" value="Thioredoxin-like"/>
    <property type="match status" value="1"/>
</dbReference>
<dbReference type="STRING" id="1071382.H2AP31"/>
<evidence type="ECO:0000256" key="1">
    <source>
        <dbReference type="SAM" id="Coils"/>
    </source>
</evidence>
<keyword evidence="1" id="KW-0175">Coiled coil</keyword>
<gene>
    <name evidence="4" type="primary">KAFR0A06960</name>
    <name evidence="4" type="ORF">KAFR_0A06960</name>
</gene>
<dbReference type="InterPro" id="IPR001012">
    <property type="entry name" value="UBX_dom"/>
</dbReference>
<keyword evidence="2" id="KW-0472">Membrane</keyword>
<dbReference type="KEGG" id="kaf:KAFR_0A06960"/>
<reference evidence="4 5" key="1">
    <citation type="journal article" date="2011" name="Proc. Natl. Acad. Sci. U.S.A.">
        <title>Evolutionary erosion of yeast sex chromosomes by mating-type switching accidents.</title>
        <authorList>
            <person name="Gordon J.L."/>
            <person name="Armisen D."/>
            <person name="Proux-Wera E."/>
            <person name="Oheigeartaigh S.S."/>
            <person name="Byrne K.P."/>
            <person name="Wolfe K.H."/>
        </authorList>
    </citation>
    <scope>NUCLEOTIDE SEQUENCE [LARGE SCALE GENOMIC DNA]</scope>
    <source>
        <strain evidence="5">ATCC 22294 / BCRC 22015 / CBS 2517 / CECT 1963 / NBRC 1671 / NRRL Y-8276</strain>
    </source>
</reference>
<dbReference type="Pfam" id="PF00789">
    <property type="entry name" value="UBX"/>
    <property type="match status" value="1"/>
</dbReference>
<dbReference type="Gene3D" id="3.40.30.10">
    <property type="entry name" value="Glutaredoxin"/>
    <property type="match status" value="1"/>
</dbReference>